<keyword evidence="3" id="KW-1185">Reference proteome</keyword>
<protein>
    <submittedName>
        <fullName evidence="2">NAD(P)-dependent oxidoreductase</fullName>
    </submittedName>
</protein>
<feature type="domain" description="NAD(P)-binding" evidence="1">
    <location>
        <begin position="6"/>
        <end position="183"/>
    </location>
</feature>
<evidence type="ECO:0000313" key="3">
    <source>
        <dbReference type="Proteomes" id="UP000192536"/>
    </source>
</evidence>
<dbReference type="AlphaFoldDB" id="A0A1X0WH97"/>
<dbReference type="PANTHER" id="PTHR47129:SF1">
    <property type="entry name" value="NMRA-LIKE DOMAIN-CONTAINING PROTEIN"/>
    <property type="match status" value="1"/>
</dbReference>
<accession>A0A1X0WH97</accession>
<dbReference type="SUPFAM" id="SSF51735">
    <property type="entry name" value="NAD(P)-binding Rossmann-fold domains"/>
    <property type="match status" value="1"/>
</dbReference>
<dbReference type="STRING" id="1646377.BS640_07415"/>
<proteinExistence type="predicted"/>
<dbReference type="RefSeq" id="WP_084912283.1">
    <property type="nucleotide sequence ID" value="NZ_CAUQAZ010000054.1"/>
</dbReference>
<dbReference type="EMBL" id="MRWE01000009">
    <property type="protein sequence ID" value="ORJ26155.1"/>
    <property type="molecule type" value="Genomic_DNA"/>
</dbReference>
<dbReference type="Gene3D" id="3.40.50.720">
    <property type="entry name" value="NAD(P)-binding Rossmann-like Domain"/>
    <property type="match status" value="1"/>
</dbReference>
<dbReference type="PANTHER" id="PTHR47129">
    <property type="entry name" value="QUINONE OXIDOREDUCTASE 2"/>
    <property type="match status" value="1"/>
</dbReference>
<evidence type="ECO:0000313" key="2">
    <source>
        <dbReference type="EMBL" id="ORJ26155.1"/>
    </source>
</evidence>
<reference evidence="2 3" key="1">
    <citation type="journal article" date="2017" name="Int. J. Syst. Evol. Microbiol.">
        <title>Rouxiella badensis sp. nov. and Rouxiella silvae sp. nov. isolated from peat bog soil in Germany and emendation of the genus description.</title>
        <authorList>
            <person name="Le Fleche-Mateos A."/>
            <person name="Kugler J.H."/>
            <person name="Hansen S.H."/>
            <person name="Syldatk C."/>
            <person name="Hausmann R."/>
            <person name="Lomprez F."/>
            <person name="Vandenbogaert M."/>
            <person name="Manuguerra J.C."/>
            <person name="Grimont P.A."/>
        </authorList>
    </citation>
    <scope>NUCLEOTIDE SEQUENCE [LARGE SCALE GENOMIC DNA]</scope>
    <source>
        <strain evidence="2 3">DSM 100043</strain>
    </source>
</reference>
<sequence>MIAVTGATGQLGRLVVEELLKNTPANEIVAAVRNPAKAEDLNALGVDVRQADYSKPETLKTAFSGVDKLLLISSSEVGQRTAQHQAVIDAAKQAGVKLIAYTSLLNLDSSPLLLAKEHRDTEAALKSSGVPYVLLRNGWYTENYAASIAPSLAHNAFIGSASDGRISSAPRADYARAAAKVLLSEAQEGKIYELAGDQSYTLAEFAAEIARQSGKEVNYVNLPQADFAAALKGAGLPEGLADVLADSDIGASQGALYNDSQTLSRLLGHATGAYQDVIAKSLNAL</sequence>
<dbReference type="Pfam" id="PF13460">
    <property type="entry name" value="NAD_binding_10"/>
    <property type="match status" value="1"/>
</dbReference>
<comment type="caution">
    <text evidence="2">The sequence shown here is derived from an EMBL/GenBank/DDBJ whole genome shotgun (WGS) entry which is preliminary data.</text>
</comment>
<dbReference type="InterPro" id="IPR016040">
    <property type="entry name" value="NAD(P)-bd_dom"/>
</dbReference>
<dbReference type="Proteomes" id="UP000192536">
    <property type="component" value="Unassembled WGS sequence"/>
</dbReference>
<evidence type="ECO:0000259" key="1">
    <source>
        <dbReference type="Pfam" id="PF13460"/>
    </source>
</evidence>
<name>A0A1X0WH97_9GAMM</name>
<dbReference type="CDD" id="cd05269">
    <property type="entry name" value="TMR_SDR_a"/>
    <property type="match status" value="1"/>
</dbReference>
<organism evidence="2 3">
    <name type="scientific">Rouxiella badensis</name>
    <dbReference type="NCBI Taxonomy" id="1646377"/>
    <lineage>
        <taxon>Bacteria</taxon>
        <taxon>Pseudomonadati</taxon>
        <taxon>Pseudomonadota</taxon>
        <taxon>Gammaproteobacteria</taxon>
        <taxon>Enterobacterales</taxon>
        <taxon>Yersiniaceae</taxon>
        <taxon>Rouxiella</taxon>
    </lineage>
</organism>
<dbReference type="Gene3D" id="3.90.25.10">
    <property type="entry name" value="UDP-galactose 4-epimerase, domain 1"/>
    <property type="match status" value="1"/>
</dbReference>
<dbReference type="InterPro" id="IPR052718">
    <property type="entry name" value="NmrA-type_oxidoreductase"/>
</dbReference>
<gene>
    <name evidence="2" type="ORF">BS640_07415</name>
</gene>
<dbReference type="InterPro" id="IPR036291">
    <property type="entry name" value="NAD(P)-bd_dom_sf"/>
</dbReference>